<evidence type="ECO:0000256" key="1">
    <source>
        <dbReference type="ARBA" id="ARBA00022679"/>
    </source>
</evidence>
<feature type="domain" description="N-acetyltransferase" evidence="3">
    <location>
        <begin position="106"/>
        <end position="245"/>
    </location>
</feature>
<dbReference type="Gene3D" id="3.40.630.30">
    <property type="match status" value="1"/>
</dbReference>
<dbReference type="PANTHER" id="PTHR43420:SF3">
    <property type="entry name" value="N-ACETYLTRANSFERASE DOMAIN-CONTAINING PROTEIN"/>
    <property type="match status" value="1"/>
</dbReference>
<keyword evidence="5" id="KW-1185">Reference proteome</keyword>
<sequence>MSNTEIVSSLHVLDHPIWSALNGTQQGLAEGGALARRYPVEVAPFAALRDNSAESFAALGELMAPGDRAALCTTDPVAPPESFEVLMARMGDQMIGAPADIPAGSAEIVELGGEDVTAMMELADLTKPGPFNTRTHSLGTFLGIRVAGRLAAMAGERMRPGRYTEITAVCTHPDHRGHGYAQALLGEVARRIHGRGEIPFLHVFSDNHAAIGLYRRLGMHTRRQLHFTALGLASGSIGGSLHMQR</sequence>
<keyword evidence="1" id="KW-0808">Transferase</keyword>
<comment type="caution">
    <text evidence="4">The sequence shown here is derived from an EMBL/GenBank/DDBJ whole genome shotgun (WGS) entry which is preliminary data.</text>
</comment>
<dbReference type="EMBL" id="BSPC01000015">
    <property type="protein sequence ID" value="GLS18911.1"/>
    <property type="molecule type" value="Genomic_DNA"/>
</dbReference>
<evidence type="ECO:0000313" key="5">
    <source>
        <dbReference type="Proteomes" id="UP001156882"/>
    </source>
</evidence>
<dbReference type="SUPFAM" id="SSF55729">
    <property type="entry name" value="Acyl-CoA N-acyltransferases (Nat)"/>
    <property type="match status" value="1"/>
</dbReference>
<dbReference type="InterPro" id="IPR000182">
    <property type="entry name" value="GNAT_dom"/>
</dbReference>
<evidence type="ECO:0000256" key="2">
    <source>
        <dbReference type="ARBA" id="ARBA00023315"/>
    </source>
</evidence>
<accession>A0ABQ6CF03</accession>
<evidence type="ECO:0000313" key="4">
    <source>
        <dbReference type="EMBL" id="GLS18911.1"/>
    </source>
</evidence>
<reference evidence="5" key="1">
    <citation type="journal article" date="2019" name="Int. J. Syst. Evol. Microbiol.">
        <title>The Global Catalogue of Microorganisms (GCM) 10K type strain sequencing project: providing services to taxonomists for standard genome sequencing and annotation.</title>
        <authorList>
            <consortium name="The Broad Institute Genomics Platform"/>
            <consortium name="The Broad Institute Genome Sequencing Center for Infectious Disease"/>
            <person name="Wu L."/>
            <person name="Ma J."/>
        </authorList>
    </citation>
    <scope>NUCLEOTIDE SEQUENCE [LARGE SCALE GENOMIC DNA]</scope>
    <source>
        <strain evidence="5">NBRC 101365</strain>
    </source>
</reference>
<dbReference type="Proteomes" id="UP001156882">
    <property type="component" value="Unassembled WGS sequence"/>
</dbReference>
<name>A0ABQ6CF03_9HYPH</name>
<proteinExistence type="predicted"/>
<gene>
    <name evidence="4" type="ORF">GCM10007874_19280</name>
</gene>
<protein>
    <submittedName>
        <fullName evidence="4">GNAT family N-acetyltransferase</fullName>
    </submittedName>
</protein>
<dbReference type="Pfam" id="PF08445">
    <property type="entry name" value="FR47"/>
    <property type="match status" value="1"/>
</dbReference>
<evidence type="ECO:0000259" key="3">
    <source>
        <dbReference type="PROSITE" id="PS51186"/>
    </source>
</evidence>
<dbReference type="InterPro" id="IPR016181">
    <property type="entry name" value="Acyl_CoA_acyltransferase"/>
</dbReference>
<dbReference type="CDD" id="cd04301">
    <property type="entry name" value="NAT_SF"/>
    <property type="match status" value="1"/>
</dbReference>
<dbReference type="RefSeq" id="WP_284311775.1">
    <property type="nucleotide sequence ID" value="NZ_BSPC01000015.1"/>
</dbReference>
<dbReference type="InterPro" id="IPR013653">
    <property type="entry name" value="GCN5-like_dom"/>
</dbReference>
<keyword evidence="2" id="KW-0012">Acyltransferase</keyword>
<dbReference type="PANTHER" id="PTHR43420">
    <property type="entry name" value="ACETYLTRANSFERASE"/>
    <property type="match status" value="1"/>
</dbReference>
<organism evidence="4 5">
    <name type="scientific">Labrys miyagiensis</name>
    <dbReference type="NCBI Taxonomy" id="346912"/>
    <lineage>
        <taxon>Bacteria</taxon>
        <taxon>Pseudomonadati</taxon>
        <taxon>Pseudomonadota</taxon>
        <taxon>Alphaproteobacteria</taxon>
        <taxon>Hyphomicrobiales</taxon>
        <taxon>Xanthobacteraceae</taxon>
        <taxon>Labrys</taxon>
    </lineage>
</organism>
<dbReference type="InterPro" id="IPR050680">
    <property type="entry name" value="YpeA/RimI_acetyltransf"/>
</dbReference>
<dbReference type="PROSITE" id="PS51186">
    <property type="entry name" value="GNAT"/>
    <property type="match status" value="1"/>
</dbReference>